<evidence type="ECO:0000313" key="1">
    <source>
        <dbReference type="EMBL" id="CAK0836944.1"/>
    </source>
</evidence>
<organism evidence="1 2">
    <name type="scientific">Prorocentrum cordatum</name>
    <dbReference type="NCBI Taxonomy" id="2364126"/>
    <lineage>
        <taxon>Eukaryota</taxon>
        <taxon>Sar</taxon>
        <taxon>Alveolata</taxon>
        <taxon>Dinophyceae</taxon>
        <taxon>Prorocentrales</taxon>
        <taxon>Prorocentraceae</taxon>
        <taxon>Prorocentrum</taxon>
    </lineage>
</organism>
<sequence>MDDTSDDGDLAFCVQNRTRDALIASQTEMARSKQPLARKGSEFRHLPAEWKSAFEASDKADCVKWIKYDTVTIPTDKVFKTIDSSEVLPMPQFYTDRNMKQR</sequence>
<dbReference type="Proteomes" id="UP001189429">
    <property type="component" value="Unassembled WGS sequence"/>
</dbReference>
<dbReference type="EMBL" id="CAUYUJ010013936">
    <property type="protein sequence ID" value="CAK0836944.1"/>
    <property type="molecule type" value="Genomic_DNA"/>
</dbReference>
<evidence type="ECO:0000313" key="2">
    <source>
        <dbReference type="Proteomes" id="UP001189429"/>
    </source>
</evidence>
<gene>
    <name evidence="1" type="ORF">PCOR1329_LOCUS33292</name>
</gene>
<reference evidence="1" key="1">
    <citation type="submission" date="2023-10" db="EMBL/GenBank/DDBJ databases">
        <authorList>
            <person name="Chen Y."/>
            <person name="Shah S."/>
            <person name="Dougan E. K."/>
            <person name="Thang M."/>
            <person name="Chan C."/>
        </authorList>
    </citation>
    <scope>NUCLEOTIDE SEQUENCE [LARGE SCALE GENOMIC DNA]</scope>
</reference>
<protein>
    <submittedName>
        <fullName evidence="1">Uncharacterized protein</fullName>
    </submittedName>
</protein>
<name>A0ABN9SWK3_9DINO</name>
<keyword evidence="2" id="KW-1185">Reference proteome</keyword>
<accession>A0ABN9SWK3</accession>
<proteinExistence type="predicted"/>
<feature type="non-terminal residue" evidence="1">
    <location>
        <position position="102"/>
    </location>
</feature>
<comment type="caution">
    <text evidence="1">The sequence shown here is derived from an EMBL/GenBank/DDBJ whole genome shotgun (WGS) entry which is preliminary data.</text>
</comment>